<name>A0A0W8E3K6_9ZZZZ</name>
<dbReference type="InterPro" id="IPR001626">
    <property type="entry name" value="ABC_TroCD"/>
</dbReference>
<evidence type="ECO:0000256" key="5">
    <source>
        <dbReference type="ARBA" id="ARBA00023136"/>
    </source>
</evidence>
<evidence type="ECO:0000256" key="6">
    <source>
        <dbReference type="SAM" id="Phobius"/>
    </source>
</evidence>
<dbReference type="Pfam" id="PF00950">
    <property type="entry name" value="ABC-3"/>
    <property type="match status" value="1"/>
</dbReference>
<feature type="transmembrane region" description="Helical" evidence="6">
    <location>
        <begin position="63"/>
        <end position="80"/>
    </location>
</feature>
<proteinExistence type="inferred from homology"/>
<dbReference type="GO" id="GO:0010043">
    <property type="term" value="P:response to zinc ion"/>
    <property type="evidence" value="ECO:0007669"/>
    <property type="project" value="TreeGrafter"/>
</dbReference>
<dbReference type="AlphaFoldDB" id="A0A0W8E3K6"/>
<gene>
    <name evidence="7" type="ORF">ASZ90_019403</name>
</gene>
<accession>A0A0W8E3K6</accession>
<evidence type="ECO:0000256" key="1">
    <source>
        <dbReference type="ARBA" id="ARBA00004141"/>
    </source>
</evidence>
<protein>
    <submittedName>
        <fullName evidence="7">Zinc abc transporter, inner membrane permease protein znub</fullName>
    </submittedName>
</protein>
<dbReference type="InterPro" id="IPR037294">
    <property type="entry name" value="ABC_BtuC-like"/>
</dbReference>
<comment type="subcellular location">
    <subcellularLocation>
        <location evidence="1">Membrane</location>
        <topology evidence="1">Multi-pass membrane protein</topology>
    </subcellularLocation>
</comment>
<comment type="caution">
    <text evidence="7">The sequence shown here is derived from an EMBL/GenBank/DDBJ whole genome shotgun (WGS) entry which is preliminary data.</text>
</comment>
<feature type="transmembrane region" description="Helical" evidence="6">
    <location>
        <begin position="220"/>
        <end position="239"/>
    </location>
</feature>
<dbReference type="SUPFAM" id="SSF81345">
    <property type="entry name" value="ABC transporter involved in vitamin B12 uptake, BtuC"/>
    <property type="match status" value="1"/>
</dbReference>
<sequence length="272" mass="29558">MIEALLNYNFLQNAFYSAILASIACGIIGTIIIEKHLVMMSGGIAHTAFGGIGMGYFLGIEPLIGAMAFAVLSALGIRHLQDRTRITPEVVLGMFWALGMALGILFISFTPGYPPDITSYLFGDILTVSRLDLIITVIMNSIIVITIIMFFNAFKTYLFDEEFAQVVGLPIVLLETMTYVLIALTVVVLIRVVGIMLIIALLTAPPSIARQFTYSLHHTMLLSIALGIIFCLGGLWVSYTMGIPSGAAIIVIAVSSYFLVSLLKTWIPSSHN</sequence>
<keyword evidence="3 6" id="KW-0812">Transmembrane</keyword>
<feature type="transmembrane region" description="Helical" evidence="6">
    <location>
        <begin position="133"/>
        <end position="151"/>
    </location>
</feature>
<feature type="transmembrane region" description="Helical" evidence="6">
    <location>
        <begin position="14"/>
        <end position="33"/>
    </location>
</feature>
<dbReference type="PANTHER" id="PTHR30477">
    <property type="entry name" value="ABC-TRANSPORTER METAL-BINDING PROTEIN"/>
    <property type="match status" value="1"/>
</dbReference>
<dbReference type="GO" id="GO:0043190">
    <property type="term" value="C:ATP-binding cassette (ABC) transporter complex"/>
    <property type="evidence" value="ECO:0007669"/>
    <property type="project" value="InterPro"/>
</dbReference>
<dbReference type="CDD" id="cd06550">
    <property type="entry name" value="TM_ABC_iron-siderophores_like"/>
    <property type="match status" value="1"/>
</dbReference>
<evidence type="ECO:0000256" key="3">
    <source>
        <dbReference type="ARBA" id="ARBA00022692"/>
    </source>
</evidence>
<feature type="transmembrane region" description="Helical" evidence="6">
    <location>
        <begin position="92"/>
        <end position="113"/>
    </location>
</feature>
<feature type="transmembrane region" description="Helical" evidence="6">
    <location>
        <begin position="188"/>
        <end position="208"/>
    </location>
</feature>
<evidence type="ECO:0000256" key="2">
    <source>
        <dbReference type="ARBA" id="ARBA00008034"/>
    </source>
</evidence>
<dbReference type="PANTHER" id="PTHR30477:SF18">
    <property type="entry name" value="METAL TRANSPORT SYSTEM MEMBRANE PROTEIN CT_417-RELATED"/>
    <property type="match status" value="1"/>
</dbReference>
<dbReference type="GO" id="GO:0055085">
    <property type="term" value="P:transmembrane transport"/>
    <property type="evidence" value="ECO:0007669"/>
    <property type="project" value="InterPro"/>
</dbReference>
<keyword evidence="5 6" id="KW-0472">Membrane</keyword>
<reference evidence="7" key="1">
    <citation type="journal article" date="2015" name="Proc. Natl. Acad. Sci. U.S.A.">
        <title>Networks of energetic and metabolic interactions define dynamics in microbial communities.</title>
        <authorList>
            <person name="Embree M."/>
            <person name="Liu J.K."/>
            <person name="Al-Bassam M.M."/>
            <person name="Zengler K."/>
        </authorList>
    </citation>
    <scope>NUCLEOTIDE SEQUENCE</scope>
</reference>
<evidence type="ECO:0000313" key="7">
    <source>
        <dbReference type="EMBL" id="KUG03195.1"/>
    </source>
</evidence>
<dbReference type="Gene3D" id="1.10.3470.10">
    <property type="entry name" value="ABC transporter involved in vitamin B12 uptake, BtuC"/>
    <property type="match status" value="1"/>
</dbReference>
<keyword evidence="4 6" id="KW-1133">Transmembrane helix</keyword>
<comment type="similarity">
    <text evidence="2">Belongs to the ABC-3 integral membrane protein family.</text>
</comment>
<evidence type="ECO:0000256" key="4">
    <source>
        <dbReference type="ARBA" id="ARBA00022989"/>
    </source>
</evidence>
<organism evidence="7">
    <name type="scientific">hydrocarbon metagenome</name>
    <dbReference type="NCBI Taxonomy" id="938273"/>
    <lineage>
        <taxon>unclassified sequences</taxon>
        <taxon>metagenomes</taxon>
        <taxon>ecological metagenomes</taxon>
    </lineage>
</organism>
<dbReference type="EMBL" id="LNQE01001889">
    <property type="protein sequence ID" value="KUG03195.1"/>
    <property type="molecule type" value="Genomic_DNA"/>
</dbReference>
<feature type="transmembrane region" description="Helical" evidence="6">
    <location>
        <begin position="245"/>
        <end position="267"/>
    </location>
</feature>